<dbReference type="Proteomes" id="UP000041254">
    <property type="component" value="Unassembled WGS sequence"/>
</dbReference>
<feature type="compositionally biased region" description="Low complexity" evidence="1">
    <location>
        <begin position="324"/>
        <end position="343"/>
    </location>
</feature>
<protein>
    <submittedName>
        <fullName evidence="2">Uncharacterized protein</fullName>
    </submittedName>
</protein>
<feature type="compositionally biased region" description="Low complexity" evidence="1">
    <location>
        <begin position="210"/>
        <end position="221"/>
    </location>
</feature>
<keyword evidence="3" id="KW-1185">Reference proteome</keyword>
<feature type="compositionally biased region" description="Basic and acidic residues" evidence="1">
    <location>
        <begin position="307"/>
        <end position="317"/>
    </location>
</feature>
<dbReference type="InParanoid" id="A0A0G4EG27"/>
<feature type="region of interest" description="Disordered" evidence="1">
    <location>
        <begin position="1"/>
        <end position="24"/>
    </location>
</feature>
<accession>A0A0G4EG27</accession>
<dbReference type="Pfam" id="PF13671">
    <property type="entry name" value="AAA_33"/>
    <property type="match status" value="1"/>
</dbReference>
<evidence type="ECO:0000313" key="2">
    <source>
        <dbReference type="EMBL" id="CEL94336.1"/>
    </source>
</evidence>
<evidence type="ECO:0000256" key="1">
    <source>
        <dbReference type="SAM" id="MobiDB-lite"/>
    </source>
</evidence>
<proteinExistence type="predicted"/>
<feature type="compositionally biased region" description="Basic and acidic residues" evidence="1">
    <location>
        <begin position="181"/>
        <end position="190"/>
    </location>
</feature>
<evidence type="ECO:0000313" key="3">
    <source>
        <dbReference type="Proteomes" id="UP000041254"/>
    </source>
</evidence>
<dbReference type="SUPFAM" id="SSF52540">
    <property type="entry name" value="P-loop containing nucleoside triphosphate hydrolases"/>
    <property type="match status" value="1"/>
</dbReference>
<feature type="compositionally biased region" description="Low complexity" evidence="1">
    <location>
        <begin position="91"/>
        <end position="105"/>
    </location>
</feature>
<feature type="compositionally biased region" description="Polar residues" evidence="1">
    <location>
        <begin position="239"/>
        <end position="248"/>
    </location>
</feature>
<feature type="compositionally biased region" description="Basic residues" evidence="1">
    <location>
        <begin position="108"/>
        <end position="127"/>
    </location>
</feature>
<feature type="region of interest" description="Disordered" evidence="1">
    <location>
        <begin position="88"/>
        <end position="168"/>
    </location>
</feature>
<dbReference type="AlphaFoldDB" id="A0A0G4EG27"/>
<reference evidence="2 3" key="1">
    <citation type="submission" date="2014-11" db="EMBL/GenBank/DDBJ databases">
        <authorList>
            <person name="Zhu J."/>
            <person name="Qi W."/>
            <person name="Song R."/>
        </authorList>
    </citation>
    <scope>NUCLEOTIDE SEQUENCE [LARGE SCALE GENOMIC DNA]</scope>
</reference>
<feature type="compositionally biased region" description="Acidic residues" evidence="1">
    <location>
        <begin position="278"/>
        <end position="291"/>
    </location>
</feature>
<sequence>MDVSSDDGFGDFGEGGEHRRYDDYGNVIEDAEGDLFCDYEQNDEPNDEPHIECPHCRYKNMLIEGLEEADEFACQKCGAVLWTEEGERSHQQQQAASSSARPAPHMTRNQRRKETKRRKKEQKRQRAATRATNPPVAAADAGAGASKQAASDNDRDRDKDPPEYFLCESCGLPNALELELAKDEDPRCEHCSQPLFTDRDQERSTAVPSTQQTPTTTTTRETTTHRQAASVSVSVSSSRQAPDDSQTAPGDASGAIGTFDALQMPSPAANDTRRPEYSDSDDVFDSADEWELAQHHAEAQTPRPTQRRAEAERETGRSTHPPHTRASIPPTATTTTTGSSKSSVARVLEQHGGDGDGGGGGAGWVVIAPPDGGGGGQDGAAGGGEGRQSDARKAMADCLMDSPNTERKTRVVIDACNAFKSDRQNWTEIARDRRADSSVILYVMCSPDTCIERSRQRNDRRGPQTEERIREMASVFQPPVSWPMERHVADVFCLTTDCLTH</sequence>
<name>A0A0G4EG27_VITBC</name>
<dbReference type="VEuPathDB" id="CryptoDB:Vbra_2002"/>
<gene>
    <name evidence="2" type="ORF">Vbra_2002</name>
</gene>
<organism evidence="2 3">
    <name type="scientific">Vitrella brassicaformis (strain CCMP3155)</name>
    <dbReference type="NCBI Taxonomy" id="1169540"/>
    <lineage>
        <taxon>Eukaryota</taxon>
        <taxon>Sar</taxon>
        <taxon>Alveolata</taxon>
        <taxon>Colpodellida</taxon>
        <taxon>Vitrellaceae</taxon>
        <taxon>Vitrella</taxon>
    </lineage>
</organism>
<feature type="region of interest" description="Disordered" evidence="1">
    <location>
        <begin position="181"/>
        <end position="389"/>
    </location>
</feature>
<feature type="compositionally biased region" description="Low complexity" evidence="1">
    <location>
        <begin position="128"/>
        <end position="151"/>
    </location>
</feature>
<feature type="compositionally biased region" description="Gly residues" evidence="1">
    <location>
        <begin position="371"/>
        <end position="386"/>
    </location>
</feature>
<dbReference type="InterPro" id="IPR027417">
    <property type="entry name" value="P-loop_NTPase"/>
</dbReference>
<feature type="compositionally biased region" description="Basic and acidic residues" evidence="1">
    <location>
        <begin position="152"/>
        <end position="162"/>
    </location>
</feature>
<dbReference type="Gene3D" id="3.40.50.300">
    <property type="entry name" value="P-loop containing nucleotide triphosphate hydrolases"/>
    <property type="match status" value="1"/>
</dbReference>
<dbReference type="EMBL" id="CDMY01000217">
    <property type="protein sequence ID" value="CEL94336.1"/>
    <property type="molecule type" value="Genomic_DNA"/>
</dbReference>